<protein>
    <submittedName>
        <fullName evidence="1">Uncharacterized protein</fullName>
    </submittedName>
</protein>
<name>A0A1I4DNV8_9ACTN</name>
<dbReference type="RefSeq" id="WP_093891545.1">
    <property type="nucleotide sequence ID" value="NZ_FOQY01000042.1"/>
</dbReference>
<organism evidence="1 2">
    <name type="scientific">Streptosporangium canum</name>
    <dbReference type="NCBI Taxonomy" id="324952"/>
    <lineage>
        <taxon>Bacteria</taxon>
        <taxon>Bacillati</taxon>
        <taxon>Actinomycetota</taxon>
        <taxon>Actinomycetes</taxon>
        <taxon>Streptosporangiales</taxon>
        <taxon>Streptosporangiaceae</taxon>
        <taxon>Streptosporangium</taxon>
    </lineage>
</organism>
<dbReference type="AlphaFoldDB" id="A0A1I4DNV8"/>
<gene>
    <name evidence="1" type="ORF">SAMN05216275_14230</name>
</gene>
<keyword evidence="2" id="KW-1185">Reference proteome</keyword>
<reference evidence="2" key="1">
    <citation type="submission" date="2016-10" db="EMBL/GenBank/DDBJ databases">
        <authorList>
            <person name="Varghese N."/>
            <person name="Submissions S."/>
        </authorList>
    </citation>
    <scope>NUCLEOTIDE SEQUENCE [LARGE SCALE GENOMIC DNA]</scope>
    <source>
        <strain evidence="2">CGMCC 4.2126</strain>
    </source>
</reference>
<dbReference type="Proteomes" id="UP000199111">
    <property type="component" value="Unassembled WGS sequence"/>
</dbReference>
<accession>A0A1I4DNV8</accession>
<dbReference type="EMBL" id="FOQY01000042">
    <property type="protein sequence ID" value="SFK94350.1"/>
    <property type="molecule type" value="Genomic_DNA"/>
</dbReference>
<dbReference type="GeneID" id="96303012"/>
<evidence type="ECO:0000313" key="2">
    <source>
        <dbReference type="Proteomes" id="UP000199111"/>
    </source>
</evidence>
<sequence length="236" mass="26139">MGVRLRFDQFSDIQGRIEIGHVRQAGDAPGYDDGVAVVPQGDWIPLSSAEADRLRPAAATPPSMMIELVSQDLPVFTSDDLQARVDAAAALDPLGGRWPRRRHVSSCSPAGLLTSTEDTTISYRIGLHVDNWDRLPYPVRQNSRRRLCINFGPGTRYLLVGDRDILEICRALGRDQEQHYPHTDDVRQYVADGQPLRCLRIRLEPGQGYIAPTELAPHDGSTSGAQTWSLAAFWLG</sequence>
<evidence type="ECO:0000313" key="1">
    <source>
        <dbReference type="EMBL" id="SFK94350.1"/>
    </source>
</evidence>
<proteinExistence type="predicted"/>